<evidence type="ECO:0000313" key="1">
    <source>
        <dbReference type="EMBL" id="JAG40382.1"/>
    </source>
</evidence>
<gene>
    <name evidence="1" type="primary">alr_12</name>
    <name evidence="1" type="ORF">CM83_102752</name>
</gene>
<protein>
    <submittedName>
        <fullName evidence="1">Alanine racemase</fullName>
    </submittedName>
</protein>
<dbReference type="AlphaFoldDB" id="A0A0A9Z536"/>
<feature type="non-terminal residue" evidence="1">
    <location>
        <position position="118"/>
    </location>
</feature>
<reference evidence="1" key="1">
    <citation type="journal article" date="2014" name="PLoS ONE">
        <title>Transcriptome-Based Identification of ABC Transporters in the Western Tarnished Plant Bug Lygus hesperus.</title>
        <authorList>
            <person name="Hull J.J."/>
            <person name="Chaney K."/>
            <person name="Geib S.M."/>
            <person name="Fabrick J.A."/>
            <person name="Brent C.S."/>
            <person name="Walsh D."/>
            <person name="Lavine L.C."/>
        </authorList>
    </citation>
    <scope>NUCLEOTIDE SEQUENCE</scope>
</reference>
<accession>A0A0A9Z536</accession>
<sequence length="118" mass="13678">EFDFKKNCVICGQDASTEFLKKNMKKPVGRRDSVHCVETLEFKDSLVTAAERKGEEEVLRRIRLESDLVAAEARYHASCGKQFLRFRDTPALTREAGRPEEERVTEAFNYLCQYIEIN</sequence>
<dbReference type="EMBL" id="GBHO01003222">
    <property type="protein sequence ID" value="JAG40382.1"/>
    <property type="molecule type" value="Transcribed_RNA"/>
</dbReference>
<reference evidence="1" key="2">
    <citation type="submission" date="2014-07" db="EMBL/GenBank/DDBJ databases">
        <authorList>
            <person name="Hull J."/>
        </authorList>
    </citation>
    <scope>NUCLEOTIDE SEQUENCE</scope>
</reference>
<feature type="non-terminal residue" evidence="1">
    <location>
        <position position="1"/>
    </location>
</feature>
<proteinExistence type="predicted"/>
<name>A0A0A9Z536_LYGHE</name>
<organism evidence="1">
    <name type="scientific">Lygus hesperus</name>
    <name type="common">Western plant bug</name>
    <dbReference type="NCBI Taxonomy" id="30085"/>
    <lineage>
        <taxon>Eukaryota</taxon>
        <taxon>Metazoa</taxon>
        <taxon>Ecdysozoa</taxon>
        <taxon>Arthropoda</taxon>
        <taxon>Hexapoda</taxon>
        <taxon>Insecta</taxon>
        <taxon>Pterygota</taxon>
        <taxon>Neoptera</taxon>
        <taxon>Paraneoptera</taxon>
        <taxon>Hemiptera</taxon>
        <taxon>Heteroptera</taxon>
        <taxon>Panheteroptera</taxon>
        <taxon>Cimicomorpha</taxon>
        <taxon>Miridae</taxon>
        <taxon>Mirini</taxon>
        <taxon>Lygus</taxon>
    </lineage>
</organism>